<reference evidence="3" key="1">
    <citation type="submission" date="2015-07" db="EMBL/GenBank/DDBJ databases">
        <authorList>
            <person name="Teixeira M.M."/>
            <person name="Souza R.C."/>
            <person name="Almeida L.G."/>
            <person name="Vicente V.A."/>
            <person name="de Hoog S."/>
            <person name="Bocca A.L."/>
            <person name="de Almeida S.R."/>
            <person name="Vasconcelos A.T."/>
            <person name="Felipe M.S."/>
        </authorList>
    </citation>
    <scope>NUCLEOTIDE SEQUENCE [LARGE SCALE GENOMIC DNA]</scope>
    <source>
        <strain evidence="3">KSF</strain>
    </source>
</reference>
<dbReference type="EMBL" id="LGRB01000012">
    <property type="protein sequence ID" value="OCT48253.1"/>
    <property type="molecule type" value="Genomic_DNA"/>
</dbReference>
<keyword evidence="3" id="KW-1185">Reference proteome</keyword>
<dbReference type="VEuPathDB" id="FungiDB:CLCR_03889"/>
<feature type="compositionally biased region" description="Basic and acidic residues" evidence="1">
    <location>
        <begin position="363"/>
        <end position="373"/>
    </location>
</feature>
<feature type="compositionally biased region" description="Polar residues" evidence="1">
    <location>
        <begin position="63"/>
        <end position="79"/>
    </location>
</feature>
<dbReference type="AlphaFoldDB" id="A0A1C1CIA6"/>
<feature type="compositionally biased region" description="Polar residues" evidence="1">
    <location>
        <begin position="87"/>
        <end position="96"/>
    </location>
</feature>
<evidence type="ECO:0000313" key="3">
    <source>
        <dbReference type="Proteomes" id="UP000094526"/>
    </source>
</evidence>
<accession>A0A1C1CIA6</accession>
<dbReference type="Proteomes" id="UP000094526">
    <property type="component" value="Unassembled WGS sequence"/>
</dbReference>
<feature type="region of interest" description="Disordered" evidence="1">
    <location>
        <begin position="636"/>
        <end position="711"/>
    </location>
</feature>
<evidence type="ECO:0000256" key="1">
    <source>
        <dbReference type="SAM" id="MobiDB-lite"/>
    </source>
</evidence>
<name>A0A1C1CIA6_9EURO</name>
<evidence type="ECO:0000313" key="2">
    <source>
        <dbReference type="EMBL" id="OCT48253.1"/>
    </source>
</evidence>
<feature type="compositionally biased region" description="Basic and acidic residues" evidence="1">
    <location>
        <begin position="381"/>
        <end position="399"/>
    </location>
</feature>
<sequence>MRRLTRSSGVHRSVEVDEQDAEDVTAILNEEAAGAARPPSKKRARTSSGDAVVEIPSRKRVQLQYSAVTTTSPRRQSGRLQARKSLSAPTRLNNRNLFEYPAEDDGEEGPSAPAEPVKKLRLLKKTLPQNTASPFKGHGELVTRTNARINLDDSPRKRRGRPPKETDKLAKIAKSLQRKGRLPKNVSTSLAVAGHLDEDDIFGAAEREDDAPSSQLDEPPLGEAAPNAAHPDRPAEKPPRGRGPRGRFLSAARDASPLPESLEPNEAFQRSHRQQTRIEKDRRPATGAINPLAEAAKRAGIRHQPLDGAARDGQPTDRTAEDDQSAEEILPDKGRENGDTGGDSEDYGQTKNGNPETIPTELHPGEEHHRPSEARPQSRRPHTEADRRAAERQAAEDEARRQEIINKELAGAEDAVDLHGCKELWTSALVGATEVAEDRASKEVQSTLGKACDRSFKEMTSVFKGMHTANPERQRKLSDEELDKLGVLVQRCHKICQYSYRPDMHFDRERQKMVRDIYGHLIRRSLKLSVSALKSYFRNNRLSAYAIGKICQLLDITEKLVDSASKWTPRPGLESGVKSKTRSEIAQPIQSLKKRYNEALVESGRSRWLNEHNRLAIQSSTQLEDQHRRWRDSIRTKYSRSRSDDQHENAGFEHRSLSSQQGHVVDIDSIANDEPEAPNHHLRQTKGTAVRKRPTIRREPTEDIPAPNEPEWTDRELTALTNGLQKFTGESRWEEIMNEYSRCLGKYDMDTLVAKAKWCKQIMSSKLEQDMSGEWDWLKSVPG</sequence>
<feature type="region of interest" description="Disordered" evidence="1">
    <location>
        <begin position="1"/>
        <end position="114"/>
    </location>
</feature>
<feature type="compositionally biased region" description="Basic and acidic residues" evidence="1">
    <location>
        <begin position="230"/>
        <end position="239"/>
    </location>
</feature>
<protein>
    <submittedName>
        <fullName evidence="2">Uncharacterized protein</fullName>
    </submittedName>
</protein>
<feature type="region of interest" description="Disordered" evidence="1">
    <location>
        <begin position="203"/>
        <end position="399"/>
    </location>
</feature>
<gene>
    <name evidence="2" type="ORF">CLCR_03889</name>
</gene>
<comment type="caution">
    <text evidence="2">The sequence shown here is derived from an EMBL/GenBank/DDBJ whole genome shotgun (WGS) entry which is preliminary data.</text>
</comment>
<feature type="compositionally biased region" description="Basic and acidic residues" evidence="1">
    <location>
        <begin position="636"/>
        <end position="656"/>
    </location>
</feature>
<dbReference type="eggNOG" id="ENOG502T7A9">
    <property type="taxonomic scope" value="Eukaryota"/>
</dbReference>
<proteinExistence type="predicted"/>
<feature type="compositionally biased region" description="Basic residues" evidence="1">
    <location>
        <begin position="680"/>
        <end position="695"/>
    </location>
</feature>
<feature type="compositionally biased region" description="Polar residues" evidence="1">
    <location>
        <begin position="347"/>
        <end position="357"/>
    </location>
</feature>
<feature type="region of interest" description="Disordered" evidence="1">
    <location>
        <begin position="129"/>
        <end position="186"/>
    </location>
</feature>
<feature type="compositionally biased region" description="Polar residues" evidence="1">
    <location>
        <begin position="1"/>
        <end position="10"/>
    </location>
</feature>
<dbReference type="VEuPathDB" id="FungiDB:G647_08400"/>
<dbReference type="STRING" id="86049.A0A1C1CIA6"/>
<organism evidence="2 3">
    <name type="scientific">Cladophialophora carrionii</name>
    <dbReference type="NCBI Taxonomy" id="86049"/>
    <lineage>
        <taxon>Eukaryota</taxon>
        <taxon>Fungi</taxon>
        <taxon>Dikarya</taxon>
        <taxon>Ascomycota</taxon>
        <taxon>Pezizomycotina</taxon>
        <taxon>Eurotiomycetes</taxon>
        <taxon>Chaetothyriomycetidae</taxon>
        <taxon>Chaetothyriales</taxon>
        <taxon>Herpotrichiellaceae</taxon>
        <taxon>Cladophialophora</taxon>
    </lineage>
</organism>
<dbReference type="OrthoDB" id="4161349at2759"/>